<name>E4RRR8_LEAB4</name>
<keyword evidence="4" id="KW-0804">Transcription</keyword>
<evidence type="ECO:0000256" key="3">
    <source>
        <dbReference type="ARBA" id="ARBA00023125"/>
    </source>
</evidence>
<dbReference type="InterPro" id="IPR036388">
    <property type="entry name" value="WH-like_DNA-bd_sf"/>
</dbReference>
<dbReference type="PIRSF" id="PIRSF019455">
    <property type="entry name" value="CopR_AtkY"/>
    <property type="match status" value="1"/>
</dbReference>
<dbReference type="Gene3D" id="1.10.4040.10">
    <property type="entry name" value="Penicillinase repressor domain"/>
    <property type="match status" value="1"/>
</dbReference>
<dbReference type="GO" id="GO:0045892">
    <property type="term" value="P:negative regulation of DNA-templated transcription"/>
    <property type="evidence" value="ECO:0007669"/>
    <property type="project" value="InterPro"/>
</dbReference>
<evidence type="ECO:0000256" key="2">
    <source>
        <dbReference type="ARBA" id="ARBA00023015"/>
    </source>
</evidence>
<evidence type="ECO:0000256" key="4">
    <source>
        <dbReference type="ARBA" id="ARBA00023163"/>
    </source>
</evidence>
<dbReference type="EMBL" id="CP002305">
    <property type="protein sequence ID" value="ADQ17605.1"/>
    <property type="molecule type" value="Genomic_DNA"/>
</dbReference>
<gene>
    <name evidence="5" type="ordered locus">Lbys_1903</name>
</gene>
<dbReference type="AlphaFoldDB" id="E4RRR8"/>
<comment type="similarity">
    <text evidence="1">Belongs to the BlaI transcriptional regulatory family.</text>
</comment>
<keyword evidence="6" id="KW-1185">Reference proteome</keyword>
<dbReference type="Pfam" id="PF03965">
    <property type="entry name" value="Penicillinase_R"/>
    <property type="match status" value="1"/>
</dbReference>
<protein>
    <submittedName>
        <fullName evidence="5">Transcriptional regulator</fullName>
    </submittedName>
</protein>
<proteinExistence type="inferred from homology"/>
<dbReference type="KEGG" id="lby:Lbys_1903"/>
<dbReference type="InterPro" id="IPR005650">
    <property type="entry name" value="BlaI_family"/>
</dbReference>
<sequence>MEKLTIQEEEAMRAIWKLNGGFVKDILEELKEEVPYTTLASTVKNLEKKGYVTHERYANAHKYIPLISQQEYKKKFLTHFIGEYFGNSYKDVVSFFAEEQKLKPEELEEILKMIEK</sequence>
<dbReference type="eggNOG" id="COG3682">
    <property type="taxonomic scope" value="Bacteria"/>
</dbReference>
<dbReference type="STRING" id="649349.Lbys_1903"/>
<accession>E4RRR8</accession>
<reference evidence="5 6" key="2">
    <citation type="journal article" date="2011" name="Stand. Genomic Sci.">
        <title>Complete genome sequence of Leadbetterella byssophila type strain (4M15).</title>
        <authorList>
            <person name="Abt B."/>
            <person name="Teshima H."/>
            <person name="Lucas S."/>
            <person name="Lapidus A."/>
            <person name="Del Rio T.G."/>
            <person name="Nolan M."/>
            <person name="Tice H."/>
            <person name="Cheng J.F."/>
            <person name="Pitluck S."/>
            <person name="Liolios K."/>
            <person name="Pagani I."/>
            <person name="Ivanova N."/>
            <person name="Mavromatis K."/>
            <person name="Pati A."/>
            <person name="Tapia R."/>
            <person name="Han C."/>
            <person name="Goodwin L."/>
            <person name="Chen A."/>
            <person name="Palaniappan K."/>
            <person name="Land M."/>
            <person name="Hauser L."/>
            <person name="Chang Y.J."/>
            <person name="Jeffries C.D."/>
            <person name="Rohde M."/>
            <person name="Goker M."/>
            <person name="Tindall B.J."/>
            <person name="Detter J.C."/>
            <person name="Woyke T."/>
            <person name="Bristow J."/>
            <person name="Eisen J.A."/>
            <person name="Markowitz V."/>
            <person name="Hugenholtz P."/>
            <person name="Klenk H.P."/>
            <person name="Kyrpides N.C."/>
        </authorList>
    </citation>
    <scope>NUCLEOTIDE SEQUENCE [LARGE SCALE GENOMIC DNA]</scope>
    <source>
        <strain evidence="6">DSM 17132 / JCM 16389 / KACC 11308 / NBRC 106382 / 4M15</strain>
    </source>
</reference>
<keyword evidence="2" id="KW-0805">Transcription regulation</keyword>
<dbReference type="GO" id="GO:0003677">
    <property type="term" value="F:DNA binding"/>
    <property type="evidence" value="ECO:0007669"/>
    <property type="project" value="UniProtKB-KW"/>
</dbReference>
<keyword evidence="3" id="KW-0238">DNA-binding</keyword>
<evidence type="ECO:0000313" key="6">
    <source>
        <dbReference type="Proteomes" id="UP000007435"/>
    </source>
</evidence>
<dbReference type="RefSeq" id="WP_013408653.1">
    <property type="nucleotide sequence ID" value="NC_014655.1"/>
</dbReference>
<dbReference type="InterPro" id="IPR036390">
    <property type="entry name" value="WH_DNA-bd_sf"/>
</dbReference>
<dbReference type="Gene3D" id="1.10.10.10">
    <property type="entry name" value="Winged helix-like DNA-binding domain superfamily/Winged helix DNA-binding domain"/>
    <property type="match status" value="1"/>
</dbReference>
<dbReference type="Proteomes" id="UP000007435">
    <property type="component" value="Chromosome"/>
</dbReference>
<dbReference type="SUPFAM" id="SSF46785">
    <property type="entry name" value="Winged helix' DNA-binding domain"/>
    <property type="match status" value="1"/>
</dbReference>
<evidence type="ECO:0000313" key="5">
    <source>
        <dbReference type="EMBL" id="ADQ17605.1"/>
    </source>
</evidence>
<reference key="1">
    <citation type="submission" date="2010-11" db="EMBL/GenBank/DDBJ databases">
        <title>The complete genome of Leadbetterella byssophila DSM 17132.</title>
        <authorList>
            <consortium name="US DOE Joint Genome Institute (JGI-PGF)"/>
            <person name="Lucas S."/>
            <person name="Copeland A."/>
            <person name="Lapidus A."/>
            <person name="Glavina del Rio T."/>
            <person name="Dalin E."/>
            <person name="Tice H."/>
            <person name="Bruce D."/>
            <person name="Goodwin L."/>
            <person name="Pitluck S."/>
            <person name="Kyrpides N."/>
            <person name="Mavromatis K."/>
            <person name="Ivanova N."/>
            <person name="Teshima H."/>
            <person name="Brettin T."/>
            <person name="Detter J.C."/>
            <person name="Han C."/>
            <person name="Tapia R."/>
            <person name="Land M."/>
            <person name="Hauser L."/>
            <person name="Markowitz V."/>
            <person name="Cheng J.-F."/>
            <person name="Hugenholtz P."/>
            <person name="Woyke T."/>
            <person name="Wu D."/>
            <person name="Tindall B."/>
            <person name="Pomrenke H.G."/>
            <person name="Brambilla E."/>
            <person name="Klenk H.-P."/>
            <person name="Eisen J.A."/>
        </authorList>
    </citation>
    <scope>NUCLEOTIDE SEQUENCE [LARGE SCALE GENOMIC DNA]</scope>
    <source>
        <strain>DSM 17132</strain>
    </source>
</reference>
<evidence type="ECO:0000256" key="1">
    <source>
        <dbReference type="ARBA" id="ARBA00011046"/>
    </source>
</evidence>
<dbReference type="HOGENOM" id="CLU_119090_4_0_10"/>
<organism evidence="5 6">
    <name type="scientific">Leadbetterella byssophila (strain DSM 17132 / JCM 16389 / KACC 11308 / NBRC 106382 / 4M15)</name>
    <dbReference type="NCBI Taxonomy" id="649349"/>
    <lineage>
        <taxon>Bacteria</taxon>
        <taxon>Pseudomonadati</taxon>
        <taxon>Bacteroidota</taxon>
        <taxon>Cytophagia</taxon>
        <taxon>Cytophagales</taxon>
        <taxon>Leadbetterellaceae</taxon>
        <taxon>Leadbetterella</taxon>
    </lineage>
</organism>
<dbReference type="OrthoDB" id="1098508at2"/>